<keyword evidence="2" id="KW-0732">Signal</keyword>
<name>A0A2G8JPQ6_STIJA</name>
<dbReference type="InterPro" id="IPR016186">
    <property type="entry name" value="C-type_lectin-like/link_sf"/>
</dbReference>
<sequence>MAFVILFFAVVSLLGRKATSEVNNFHCTVPRDALPNFHVPSGSPTTVGIRSNFDIVVETTRIVTGTMTTEDKLLNNNDGNTTTLTTSPTDFNTSTGSLRTTATMGIINTTTTINDVIPNGTPYPNSGCGVWIKRGSSLYYFITVKMDRTIAAMQCNSMAAHLAYIENAQEAALIAELVGNCSTAHNLFVWMGLTDVETEGSGSIGSGDGRCGDHGRCGGRDGSDGSGDDSGDGSGDGNGDIGSGDIGSDVGSGSIGSGDGSGDGKVILVVVVRDGSDGSGDDSGDGSCDGNGDIGCDGCSGSIGSGGCSGGIGSGRDGSDGSGDDSGDGSGDGSDGSSGGGDSDVGVGSVLK</sequence>
<dbReference type="EMBL" id="MRZV01001469">
    <property type="protein sequence ID" value="PIK37675.1"/>
    <property type="molecule type" value="Genomic_DNA"/>
</dbReference>
<feature type="compositionally biased region" description="Low complexity" evidence="1">
    <location>
        <begin position="74"/>
        <end position="92"/>
    </location>
</feature>
<comment type="caution">
    <text evidence="3">The sequence shown here is derived from an EMBL/GenBank/DDBJ whole genome shotgun (WGS) entry which is preliminary data.</text>
</comment>
<reference evidence="3 4" key="1">
    <citation type="journal article" date="2017" name="PLoS Biol.">
        <title>The sea cucumber genome provides insights into morphological evolution and visceral regeneration.</title>
        <authorList>
            <person name="Zhang X."/>
            <person name="Sun L."/>
            <person name="Yuan J."/>
            <person name="Sun Y."/>
            <person name="Gao Y."/>
            <person name="Zhang L."/>
            <person name="Li S."/>
            <person name="Dai H."/>
            <person name="Hamel J.F."/>
            <person name="Liu C."/>
            <person name="Yu Y."/>
            <person name="Liu S."/>
            <person name="Lin W."/>
            <person name="Guo K."/>
            <person name="Jin S."/>
            <person name="Xu P."/>
            <person name="Storey K.B."/>
            <person name="Huan P."/>
            <person name="Zhang T."/>
            <person name="Zhou Y."/>
            <person name="Zhang J."/>
            <person name="Lin C."/>
            <person name="Li X."/>
            <person name="Xing L."/>
            <person name="Huo D."/>
            <person name="Sun M."/>
            <person name="Wang L."/>
            <person name="Mercier A."/>
            <person name="Li F."/>
            <person name="Yang H."/>
            <person name="Xiang J."/>
        </authorList>
    </citation>
    <scope>NUCLEOTIDE SEQUENCE [LARGE SCALE GENOMIC DNA]</scope>
    <source>
        <strain evidence="3">Shaxun</strain>
        <tissue evidence="3">Muscle</tissue>
    </source>
</reference>
<organism evidence="3 4">
    <name type="scientific">Stichopus japonicus</name>
    <name type="common">Sea cucumber</name>
    <dbReference type="NCBI Taxonomy" id="307972"/>
    <lineage>
        <taxon>Eukaryota</taxon>
        <taxon>Metazoa</taxon>
        <taxon>Echinodermata</taxon>
        <taxon>Eleutherozoa</taxon>
        <taxon>Echinozoa</taxon>
        <taxon>Holothuroidea</taxon>
        <taxon>Aspidochirotacea</taxon>
        <taxon>Aspidochirotida</taxon>
        <taxon>Stichopodidae</taxon>
        <taxon>Apostichopus</taxon>
    </lineage>
</organism>
<feature type="region of interest" description="Disordered" evidence="1">
    <location>
        <begin position="73"/>
        <end position="92"/>
    </location>
</feature>
<dbReference type="InterPro" id="IPR016187">
    <property type="entry name" value="CTDL_fold"/>
</dbReference>
<feature type="region of interest" description="Disordered" evidence="1">
    <location>
        <begin position="307"/>
        <end position="352"/>
    </location>
</feature>
<feature type="signal peptide" evidence="2">
    <location>
        <begin position="1"/>
        <end position="20"/>
    </location>
</feature>
<gene>
    <name evidence="3" type="ORF">BSL78_25485</name>
</gene>
<proteinExistence type="predicted"/>
<evidence type="ECO:0000256" key="2">
    <source>
        <dbReference type="SAM" id="SignalP"/>
    </source>
</evidence>
<feature type="chain" id="PRO_5013593887" description="C-type lectin domain-containing protein" evidence="2">
    <location>
        <begin position="21"/>
        <end position="352"/>
    </location>
</feature>
<keyword evidence="4" id="KW-1185">Reference proteome</keyword>
<feature type="compositionally biased region" description="Gly residues" evidence="1">
    <location>
        <begin position="328"/>
        <end position="343"/>
    </location>
</feature>
<protein>
    <recommendedName>
        <fullName evidence="5">C-type lectin domain-containing protein</fullName>
    </recommendedName>
</protein>
<evidence type="ECO:0000313" key="4">
    <source>
        <dbReference type="Proteomes" id="UP000230750"/>
    </source>
</evidence>
<dbReference type="Gene3D" id="3.10.100.10">
    <property type="entry name" value="Mannose-Binding Protein A, subunit A"/>
    <property type="match status" value="1"/>
</dbReference>
<dbReference type="CDD" id="cd00037">
    <property type="entry name" value="CLECT"/>
    <property type="match status" value="1"/>
</dbReference>
<dbReference type="AlphaFoldDB" id="A0A2G8JPQ6"/>
<feature type="compositionally biased region" description="Gly residues" evidence="1">
    <location>
        <begin position="307"/>
        <end position="316"/>
    </location>
</feature>
<feature type="compositionally biased region" description="Gly residues" evidence="1">
    <location>
        <begin position="232"/>
        <end position="245"/>
    </location>
</feature>
<evidence type="ECO:0000313" key="3">
    <source>
        <dbReference type="EMBL" id="PIK37675.1"/>
    </source>
</evidence>
<dbReference type="SUPFAM" id="SSF56436">
    <property type="entry name" value="C-type lectin-like"/>
    <property type="match status" value="1"/>
</dbReference>
<evidence type="ECO:0008006" key="5">
    <source>
        <dbReference type="Google" id="ProtNLM"/>
    </source>
</evidence>
<feature type="region of interest" description="Disordered" evidence="1">
    <location>
        <begin position="215"/>
        <end position="261"/>
    </location>
</feature>
<accession>A0A2G8JPQ6</accession>
<dbReference type="Proteomes" id="UP000230750">
    <property type="component" value="Unassembled WGS sequence"/>
</dbReference>
<evidence type="ECO:0000256" key="1">
    <source>
        <dbReference type="SAM" id="MobiDB-lite"/>
    </source>
</evidence>